<organism evidence="5 6">
    <name type="scientific">Alistipes shahii</name>
    <dbReference type="NCBI Taxonomy" id="328814"/>
    <lineage>
        <taxon>Bacteria</taxon>
        <taxon>Pseudomonadati</taxon>
        <taxon>Bacteroidota</taxon>
        <taxon>Bacteroidia</taxon>
        <taxon>Bacteroidales</taxon>
        <taxon>Rikenellaceae</taxon>
        <taxon>Alistipes</taxon>
    </lineage>
</organism>
<keyword evidence="3" id="KW-0411">Iron-sulfur</keyword>
<dbReference type="InterPro" id="IPR053135">
    <property type="entry name" value="AKR2_Oxidoreductase"/>
</dbReference>
<evidence type="ECO:0000313" key="5">
    <source>
        <dbReference type="EMBL" id="KAA2370632.1"/>
    </source>
</evidence>
<dbReference type="Pfam" id="PF00037">
    <property type="entry name" value="Fer4"/>
    <property type="match status" value="1"/>
</dbReference>
<comment type="caution">
    <text evidence="5">The sequence shown here is derived from an EMBL/GenBank/DDBJ whole genome shotgun (WGS) entry which is preliminary data.</text>
</comment>
<name>A0A5B3GBR1_9BACT</name>
<dbReference type="PANTHER" id="PTHR43312">
    <property type="entry name" value="D-THREO-ALDOSE 1-DEHYDROGENASE"/>
    <property type="match status" value="1"/>
</dbReference>
<dbReference type="PROSITE" id="PS00198">
    <property type="entry name" value="4FE4S_FER_1"/>
    <property type="match status" value="1"/>
</dbReference>
<evidence type="ECO:0000313" key="6">
    <source>
        <dbReference type="Proteomes" id="UP000323567"/>
    </source>
</evidence>
<dbReference type="PANTHER" id="PTHR43312:SF1">
    <property type="entry name" value="NADP-DEPENDENT OXIDOREDUCTASE DOMAIN-CONTAINING PROTEIN"/>
    <property type="match status" value="1"/>
</dbReference>
<gene>
    <name evidence="5" type="ORF">F2Y13_06605</name>
</gene>
<dbReference type="SUPFAM" id="SSF51430">
    <property type="entry name" value="NAD(P)-linked oxidoreductase"/>
    <property type="match status" value="1"/>
</dbReference>
<keyword evidence="1" id="KW-0479">Metal-binding</keyword>
<dbReference type="PROSITE" id="PS51379">
    <property type="entry name" value="4FE4S_FER_2"/>
    <property type="match status" value="1"/>
</dbReference>
<sequence length="382" mass="42103">MEYRILGRTGLRVSAVALGCEGFIHKTPEEVCADFDFAIGHGVNFIDIYSPNPELRTNIGAALEGRRGDFVIQGHLCTTWENGQYLRTRDPEKTLASFDLQLQQLRTDCLDIGMIHYVDAEADFHRVFGGEIIRIAQRLREEGRIRHIGISSHNPAVARMAVETGLVDVLMFSVNPCYDLQPAGDDVEALWAEESYAGALRNIDPDRERLYELCERTGVGIDAMKVYGGGDLLNAENSPFGKAMTPVQCIEYALTRPGVASVMVGCRTQDEIRAALDWCGASPAERDYASAMAGMERFTWEGHCMYCGHCAPCSAGIDIATVHKFHNLAVAQGEIPETVREHYAALTHHASECIGCGACETRCPFGVEIVASMRRAAERFGY</sequence>
<dbReference type="Proteomes" id="UP000323567">
    <property type="component" value="Unassembled WGS sequence"/>
</dbReference>
<dbReference type="InterPro" id="IPR017900">
    <property type="entry name" value="4Fe4S_Fe_S_CS"/>
</dbReference>
<dbReference type="InterPro" id="IPR017896">
    <property type="entry name" value="4Fe4S_Fe-S-bd"/>
</dbReference>
<dbReference type="RefSeq" id="WP_138265426.1">
    <property type="nucleotide sequence ID" value="NZ_AP031448.1"/>
</dbReference>
<feature type="domain" description="4Fe-4S ferredoxin-type" evidence="4">
    <location>
        <begin position="344"/>
        <end position="373"/>
    </location>
</feature>
<evidence type="ECO:0000256" key="1">
    <source>
        <dbReference type="ARBA" id="ARBA00022723"/>
    </source>
</evidence>
<dbReference type="GO" id="GO:0046872">
    <property type="term" value="F:metal ion binding"/>
    <property type="evidence" value="ECO:0007669"/>
    <property type="project" value="UniProtKB-KW"/>
</dbReference>
<dbReference type="AlphaFoldDB" id="A0A5B3GBR1"/>
<keyword evidence="2" id="KW-0408">Iron</keyword>
<evidence type="ECO:0000256" key="3">
    <source>
        <dbReference type="ARBA" id="ARBA00023014"/>
    </source>
</evidence>
<reference evidence="5 6" key="1">
    <citation type="journal article" date="2019" name="Nat. Med.">
        <title>A library of human gut bacterial isolates paired with longitudinal multiomics data enables mechanistic microbiome research.</title>
        <authorList>
            <person name="Poyet M."/>
            <person name="Groussin M."/>
            <person name="Gibbons S.M."/>
            <person name="Avila-Pacheco J."/>
            <person name="Jiang X."/>
            <person name="Kearney S.M."/>
            <person name="Perrotta A.R."/>
            <person name="Berdy B."/>
            <person name="Zhao S."/>
            <person name="Lieberman T.D."/>
            <person name="Swanson P.K."/>
            <person name="Smith M."/>
            <person name="Roesemann S."/>
            <person name="Alexander J.E."/>
            <person name="Rich S.A."/>
            <person name="Livny J."/>
            <person name="Vlamakis H."/>
            <person name="Clish C."/>
            <person name="Bullock K."/>
            <person name="Deik A."/>
            <person name="Scott J."/>
            <person name="Pierce K.A."/>
            <person name="Xavier R.J."/>
            <person name="Alm E.J."/>
        </authorList>
    </citation>
    <scope>NUCLEOTIDE SEQUENCE [LARGE SCALE GENOMIC DNA]</scope>
    <source>
        <strain evidence="5 6">BIOML-A2</strain>
    </source>
</reference>
<dbReference type="SUPFAM" id="SSF46548">
    <property type="entry name" value="alpha-helical ferredoxin"/>
    <property type="match status" value="1"/>
</dbReference>
<dbReference type="InterPro" id="IPR036812">
    <property type="entry name" value="NAD(P)_OxRdtase_dom_sf"/>
</dbReference>
<proteinExistence type="predicted"/>
<accession>A0A5B3GBR1</accession>
<dbReference type="Pfam" id="PF00248">
    <property type="entry name" value="Aldo_ket_red"/>
    <property type="match status" value="1"/>
</dbReference>
<dbReference type="Gene3D" id="3.20.20.100">
    <property type="entry name" value="NADP-dependent oxidoreductase domain"/>
    <property type="match status" value="1"/>
</dbReference>
<dbReference type="EMBL" id="VVXK01000007">
    <property type="protein sequence ID" value="KAA2370632.1"/>
    <property type="molecule type" value="Genomic_DNA"/>
</dbReference>
<dbReference type="GO" id="GO:0051536">
    <property type="term" value="F:iron-sulfur cluster binding"/>
    <property type="evidence" value="ECO:0007669"/>
    <property type="project" value="UniProtKB-KW"/>
</dbReference>
<evidence type="ECO:0000256" key="2">
    <source>
        <dbReference type="ARBA" id="ARBA00023004"/>
    </source>
</evidence>
<dbReference type="InterPro" id="IPR023210">
    <property type="entry name" value="NADP_OxRdtase_dom"/>
</dbReference>
<dbReference type="CDD" id="cd19100">
    <property type="entry name" value="AKR_unchar"/>
    <property type="match status" value="1"/>
</dbReference>
<protein>
    <submittedName>
        <fullName evidence="5">Aldo/keto reductase</fullName>
    </submittedName>
</protein>
<evidence type="ECO:0000259" key="4">
    <source>
        <dbReference type="PROSITE" id="PS51379"/>
    </source>
</evidence>